<evidence type="ECO:0000256" key="1">
    <source>
        <dbReference type="SAM" id="MobiDB-lite"/>
    </source>
</evidence>
<feature type="region of interest" description="Disordered" evidence="1">
    <location>
        <begin position="435"/>
        <end position="527"/>
    </location>
</feature>
<name>A0A7D3QJ50_9VIRU</name>
<sequence length="527" mass="60830">MANKFVATNTWMCYIANNPYVYPNDNTATVGGGDLINTGWHIFPNMLWRHFLTPKQWANLIITSEAYHVDSITIDVFNMIPMTQQLAIQGNTVFTAFNNCIYALGYTDELYETNWENWYSSSTNDDNHNLLYKEGQVCNANNTSKRRYELPIYQWHPPNTRARSAHTYENWDGAHDQLSAVYPAGRGTNNANQQAQWITKDWSKPSGVVWDPMNRPKHLMELRPGKNNIKYHWESHACDSERWFNLDQIAWWYPYMPEGPYNLGHQRPGEFKLTNECDPDMLASKFEQQPWVNDYTIPNWADLPICPMQWWWKEIQQSIGPLSHMVQNDTYNDMCARRLSEFFAGTEYECYKYGPTQFFIKMIPLFDESGTHIKCTANVSVRTTLTLSTKKRRSALYAPTWGPFSWYDLYTAQTTHRRFAPALIRYRTGGARRTWTNQGDSAEPGNTYAHPRETPYQYTEANPSGTGAGNTRSAPIVTYSKASDTATITTASRKRPTSRSVTPSAPPMDVDQMLKDPLYPPLDQYQV</sequence>
<dbReference type="EMBL" id="MT138218">
    <property type="protein sequence ID" value="QKE54859.1"/>
    <property type="molecule type" value="Genomic_DNA"/>
</dbReference>
<protein>
    <submittedName>
        <fullName evidence="2">Capsid protein</fullName>
    </submittedName>
</protein>
<accession>A0A7D3QJ50</accession>
<organism evidence="2">
    <name type="scientific">Parvoviridae sp</name>
    <dbReference type="NCBI Taxonomy" id="1940570"/>
    <lineage>
        <taxon>Viruses</taxon>
        <taxon>Monodnaviria</taxon>
        <taxon>Shotokuvirae</taxon>
        <taxon>Cossaviricota</taxon>
        <taxon>Quintoviricetes</taxon>
        <taxon>Piccovirales</taxon>
        <taxon>Parvoviridae</taxon>
    </lineage>
</organism>
<evidence type="ECO:0000313" key="2">
    <source>
        <dbReference type="EMBL" id="QKE54859.1"/>
    </source>
</evidence>
<reference evidence="2" key="1">
    <citation type="submission" date="2020-01" db="EMBL/GenBank/DDBJ databases">
        <title>Viral genomes from wild and zoo birds in China.</title>
        <authorList>
            <person name="Xiao Y."/>
            <person name="Shan T."/>
            <person name="Yang S."/>
            <person name="Zhang W."/>
        </authorList>
    </citation>
    <scope>NUCLEOTIDE SEQUENCE</scope>
    <source>
        <strain evidence="2">Brb024par1</strain>
    </source>
</reference>
<proteinExistence type="predicted"/>
<feature type="compositionally biased region" description="Polar residues" evidence="1">
    <location>
        <begin position="480"/>
        <end position="491"/>
    </location>
</feature>
<feature type="compositionally biased region" description="Polar residues" evidence="1">
    <location>
        <begin position="456"/>
        <end position="473"/>
    </location>
</feature>